<dbReference type="SUPFAM" id="SSF51445">
    <property type="entry name" value="(Trans)glycosidases"/>
    <property type="match status" value="1"/>
</dbReference>
<evidence type="ECO:0000256" key="3">
    <source>
        <dbReference type="ARBA" id="ARBA00012774"/>
    </source>
</evidence>
<proteinExistence type="inferred from homology"/>
<gene>
    <name evidence="6" type="ORF">GSTENG00027521001</name>
</gene>
<protein>
    <recommendedName>
        <fullName evidence="3">hyaluronoglucosaminidase</fullName>
        <ecNumber evidence="3">3.2.1.35</ecNumber>
    </recommendedName>
</protein>
<dbReference type="KEGG" id="tng:GSTEN00027521G001"/>
<dbReference type="Pfam" id="PF01630">
    <property type="entry name" value="Glyco_hydro_56"/>
    <property type="match status" value="1"/>
</dbReference>
<dbReference type="GO" id="GO:0004415">
    <property type="term" value="F:hyalurononglucosaminidase activity"/>
    <property type="evidence" value="ECO:0007669"/>
    <property type="project" value="UniProtKB-EC"/>
</dbReference>
<evidence type="ECO:0000256" key="2">
    <source>
        <dbReference type="ARBA" id="ARBA00008871"/>
    </source>
</evidence>
<dbReference type="GO" id="GO:0005975">
    <property type="term" value="P:carbohydrate metabolic process"/>
    <property type="evidence" value="ECO:0007669"/>
    <property type="project" value="InterPro"/>
</dbReference>
<comment type="caution">
    <text evidence="6">The sequence shown here is derived from an EMBL/GenBank/DDBJ whole genome shotgun (WGS) entry which is preliminary data.</text>
</comment>
<dbReference type="EMBL" id="CAAE01014979">
    <property type="protein sequence ID" value="CAG06996.1"/>
    <property type="molecule type" value="Genomic_DNA"/>
</dbReference>
<dbReference type="Gene3D" id="3.20.20.70">
    <property type="entry name" value="Aldolase class I"/>
    <property type="match status" value="1"/>
</dbReference>
<keyword evidence="4" id="KW-1015">Disulfide bond</keyword>
<reference evidence="6" key="2">
    <citation type="submission" date="2004-02" db="EMBL/GenBank/DDBJ databases">
        <authorList>
            <consortium name="Genoscope"/>
            <consortium name="Whitehead Institute Centre for Genome Research"/>
        </authorList>
    </citation>
    <scope>NUCLEOTIDE SEQUENCE</scope>
</reference>
<comment type="catalytic activity">
    <reaction evidence="1">
        <text>Random hydrolysis of (1-&gt;4)-linkages between N-acetyl-beta-D-glucosamine and D-glucuronate residues in hyaluronate.</text>
        <dbReference type="EC" id="3.2.1.35"/>
    </reaction>
</comment>
<evidence type="ECO:0000256" key="5">
    <source>
        <dbReference type="ARBA" id="ARBA00023295"/>
    </source>
</evidence>
<dbReference type="OrthoDB" id="5796153at2759"/>
<evidence type="ECO:0000256" key="4">
    <source>
        <dbReference type="ARBA" id="ARBA00023157"/>
    </source>
</evidence>
<comment type="similarity">
    <text evidence="2">Belongs to the glycosyl hydrolase 56 family.</text>
</comment>
<reference evidence="6" key="1">
    <citation type="journal article" date="2004" name="Nature">
        <title>Genome duplication in the teleost fish Tetraodon nigroviridis reveals the early vertebrate proto-karyotype.</title>
        <authorList>
            <person name="Jaillon O."/>
            <person name="Aury J.-M."/>
            <person name="Brunet F."/>
            <person name="Petit J.-L."/>
            <person name="Stange-Thomann N."/>
            <person name="Mauceli E."/>
            <person name="Bouneau L."/>
            <person name="Fischer C."/>
            <person name="Ozouf-Costaz C."/>
            <person name="Bernot A."/>
            <person name="Nicaud S."/>
            <person name="Jaffe D."/>
            <person name="Fisher S."/>
            <person name="Lutfalla G."/>
            <person name="Dossat C."/>
            <person name="Segurens B."/>
            <person name="Dasilva C."/>
            <person name="Salanoubat M."/>
            <person name="Levy M."/>
            <person name="Boudet N."/>
            <person name="Castellano S."/>
            <person name="Anthouard V."/>
            <person name="Jubin C."/>
            <person name="Castelli V."/>
            <person name="Katinka M."/>
            <person name="Vacherie B."/>
            <person name="Biemont C."/>
            <person name="Skalli Z."/>
            <person name="Cattolico L."/>
            <person name="Poulain J."/>
            <person name="De Berardinis V."/>
            <person name="Cruaud C."/>
            <person name="Duprat S."/>
            <person name="Brottier P."/>
            <person name="Coutanceau J.-P."/>
            <person name="Gouzy J."/>
            <person name="Parra G."/>
            <person name="Lardier G."/>
            <person name="Chapple C."/>
            <person name="McKernan K.J."/>
            <person name="McEwan P."/>
            <person name="Bosak S."/>
            <person name="Kellis M."/>
            <person name="Volff J.-N."/>
            <person name="Guigo R."/>
            <person name="Zody M.C."/>
            <person name="Mesirov J."/>
            <person name="Lindblad-Toh K."/>
            <person name="Birren B."/>
            <person name="Nusbaum C."/>
            <person name="Kahn D."/>
            <person name="Robinson-Rechavi M."/>
            <person name="Laudet V."/>
            <person name="Schachter V."/>
            <person name="Quetier F."/>
            <person name="Saurin W."/>
            <person name="Scarpelli C."/>
            <person name="Wincker P."/>
            <person name="Lander E.S."/>
            <person name="Weissenbach J."/>
            <person name="Roest Crollius H."/>
        </authorList>
    </citation>
    <scope>NUCLEOTIDE SEQUENCE [LARGE SCALE GENOMIC DNA]</scope>
</reference>
<evidence type="ECO:0000313" key="6">
    <source>
        <dbReference type="EMBL" id="CAG06996.1"/>
    </source>
</evidence>
<organism evidence="6">
    <name type="scientific">Tetraodon nigroviridis</name>
    <name type="common">Spotted green pufferfish</name>
    <name type="synonym">Chelonodon nigroviridis</name>
    <dbReference type="NCBI Taxonomy" id="99883"/>
    <lineage>
        <taxon>Eukaryota</taxon>
        <taxon>Metazoa</taxon>
        <taxon>Chordata</taxon>
        <taxon>Craniata</taxon>
        <taxon>Vertebrata</taxon>
        <taxon>Euteleostomi</taxon>
        <taxon>Actinopterygii</taxon>
        <taxon>Neopterygii</taxon>
        <taxon>Teleostei</taxon>
        <taxon>Neoteleostei</taxon>
        <taxon>Acanthomorphata</taxon>
        <taxon>Eupercaria</taxon>
        <taxon>Tetraodontiformes</taxon>
        <taxon>Tetradontoidea</taxon>
        <taxon>Tetraodontidae</taxon>
        <taxon>Tetraodon</taxon>
    </lineage>
</organism>
<evidence type="ECO:0000256" key="1">
    <source>
        <dbReference type="ARBA" id="ARBA00000251"/>
    </source>
</evidence>
<dbReference type="InterPro" id="IPR013785">
    <property type="entry name" value="Aldolase_TIM"/>
</dbReference>
<dbReference type="InterPro" id="IPR017853">
    <property type="entry name" value="GH"/>
</dbReference>
<sequence length="69" mass="7303">MGVERQEAEHARYRLLQTDLVSTVGESVALGAAGIIMWGDAAYASSRVSVHTLIAQQNTVISQTSTAGK</sequence>
<dbReference type="EC" id="3.2.1.35" evidence="3"/>
<keyword evidence="5" id="KW-0326">Glycosidase</keyword>
<keyword evidence="5" id="KW-0378">Hydrolase</keyword>
<accession>Q4RX86</accession>
<dbReference type="AlphaFoldDB" id="Q4RX86"/>
<dbReference type="InterPro" id="IPR018155">
    <property type="entry name" value="Hyaluronidase"/>
</dbReference>
<name>Q4RX86_TETNG</name>